<dbReference type="RefSeq" id="WP_170965075.1">
    <property type="nucleotide sequence ID" value="NZ_CP013530.1"/>
</dbReference>
<reference evidence="1 2" key="1">
    <citation type="submission" date="2020-11" db="EMBL/GenBank/DDBJ databases">
        <title>Indigenous Rhizobia Nodulating Common beans in Western Kenya.</title>
        <authorList>
            <person name="Wekesa C.S."/>
            <person name="Oelmueller R."/>
            <person name="Furch A.C."/>
        </authorList>
    </citation>
    <scope>NUCLEOTIDE SEQUENCE [LARGE SCALE GENOMIC DNA]</scope>
    <source>
        <strain evidence="2">BS3</strain>
        <plasmid evidence="1 2">pBS3a</plasmid>
    </source>
</reference>
<evidence type="ECO:0000313" key="1">
    <source>
        <dbReference type="EMBL" id="QPK11312.1"/>
    </source>
</evidence>
<proteinExistence type="predicted"/>
<dbReference type="GeneID" id="63509608"/>
<dbReference type="EMBL" id="CP064932">
    <property type="protein sequence ID" value="QPK11312.1"/>
    <property type="molecule type" value="Genomic_DNA"/>
</dbReference>
<accession>A0A7T0EGH7</accession>
<name>A0A7T0EGH7_9HYPH</name>
<sequence length="63" mass="6948">MPRRIFGFRRPQAFIQEDHHGNLGGITAAKGMAALHLSRKVNVQYKSIHPAKAAALMISARLP</sequence>
<dbReference type="AlphaFoldDB" id="A0A7T0EGH7"/>
<keyword evidence="1" id="KW-0614">Plasmid</keyword>
<organism evidence="1 2">
    <name type="scientific">Rhizobium phaseoli</name>
    <dbReference type="NCBI Taxonomy" id="396"/>
    <lineage>
        <taxon>Bacteria</taxon>
        <taxon>Pseudomonadati</taxon>
        <taxon>Pseudomonadota</taxon>
        <taxon>Alphaproteobacteria</taxon>
        <taxon>Hyphomicrobiales</taxon>
        <taxon>Rhizobiaceae</taxon>
        <taxon>Rhizobium/Agrobacterium group</taxon>
        <taxon>Rhizobium</taxon>
    </lineage>
</organism>
<dbReference type="Proteomes" id="UP000540266">
    <property type="component" value="Plasmid pBS3a"/>
</dbReference>
<gene>
    <name evidence="1" type="ORF">HER27_023515</name>
</gene>
<evidence type="ECO:0000313" key="2">
    <source>
        <dbReference type="Proteomes" id="UP000540266"/>
    </source>
</evidence>
<geneLocation type="plasmid" evidence="1 2">
    <name>pBS3a</name>
</geneLocation>
<protein>
    <submittedName>
        <fullName evidence="1">Uncharacterized protein</fullName>
    </submittedName>
</protein>